<dbReference type="SUPFAM" id="SSF56784">
    <property type="entry name" value="HAD-like"/>
    <property type="match status" value="1"/>
</dbReference>
<dbReference type="SUPFAM" id="SSF81653">
    <property type="entry name" value="Calcium ATPase, transduction domain A"/>
    <property type="match status" value="1"/>
</dbReference>
<keyword evidence="6 14" id="KW-0479">Metal-binding</keyword>
<keyword evidence="4" id="KW-0597">Phosphoprotein</keyword>
<comment type="caution">
    <text evidence="16">The sequence shown here is derived from an EMBL/GenBank/DDBJ whole genome shotgun (WGS) entry which is preliminary data.</text>
</comment>
<dbReference type="InterPro" id="IPR023214">
    <property type="entry name" value="HAD_sf"/>
</dbReference>
<evidence type="ECO:0000256" key="1">
    <source>
        <dbReference type="ARBA" id="ARBA00004651"/>
    </source>
</evidence>
<evidence type="ECO:0000256" key="10">
    <source>
        <dbReference type="ARBA" id="ARBA00022967"/>
    </source>
</evidence>
<dbReference type="InterPro" id="IPR059000">
    <property type="entry name" value="ATPase_P-type_domA"/>
</dbReference>
<dbReference type="InterPro" id="IPR008250">
    <property type="entry name" value="ATPase_P-typ_transduc_dom_A_sf"/>
</dbReference>
<organism evidence="16 17">
    <name type="scientific">Staphylococcus equorum</name>
    <dbReference type="NCBI Taxonomy" id="246432"/>
    <lineage>
        <taxon>Bacteria</taxon>
        <taxon>Bacillati</taxon>
        <taxon>Bacillota</taxon>
        <taxon>Bacilli</taxon>
        <taxon>Bacillales</taxon>
        <taxon>Staphylococcaceae</taxon>
        <taxon>Staphylococcus</taxon>
    </lineage>
</organism>
<dbReference type="Gene3D" id="3.40.50.1000">
    <property type="entry name" value="HAD superfamily/HAD-like"/>
    <property type="match status" value="1"/>
</dbReference>
<dbReference type="GO" id="GO:0005886">
    <property type="term" value="C:plasma membrane"/>
    <property type="evidence" value="ECO:0007669"/>
    <property type="project" value="UniProtKB-SubCell"/>
</dbReference>
<dbReference type="NCBIfam" id="TIGR01494">
    <property type="entry name" value="ATPase_P-type"/>
    <property type="match status" value="1"/>
</dbReference>
<dbReference type="GO" id="GO:0046872">
    <property type="term" value="F:metal ion binding"/>
    <property type="evidence" value="ECO:0007669"/>
    <property type="project" value="UniProtKB-KW"/>
</dbReference>
<feature type="transmembrane region" description="Helical" evidence="14">
    <location>
        <begin position="558"/>
        <end position="582"/>
    </location>
</feature>
<feature type="transmembrane region" description="Helical" evidence="14">
    <location>
        <begin position="237"/>
        <end position="255"/>
    </location>
</feature>
<keyword evidence="5 14" id="KW-0812">Transmembrane</keyword>
<dbReference type="GO" id="GO:0019829">
    <property type="term" value="F:ATPase-coupled monoatomic cation transmembrane transporter activity"/>
    <property type="evidence" value="ECO:0007669"/>
    <property type="project" value="InterPro"/>
</dbReference>
<dbReference type="AlphaFoldDB" id="A0A9X4L614"/>
<evidence type="ECO:0000256" key="7">
    <source>
        <dbReference type="ARBA" id="ARBA00022741"/>
    </source>
</evidence>
<dbReference type="PROSITE" id="PS01229">
    <property type="entry name" value="COF_2"/>
    <property type="match status" value="1"/>
</dbReference>
<proteinExistence type="inferred from homology"/>
<keyword evidence="11 14" id="KW-1133">Transmembrane helix</keyword>
<dbReference type="Pfam" id="PF00702">
    <property type="entry name" value="Hydrolase"/>
    <property type="match status" value="1"/>
</dbReference>
<keyword evidence="3" id="KW-0813">Transport</keyword>
<comment type="similarity">
    <text evidence="2 14">Belongs to the cation transport ATPase (P-type) (TC 3.A.3) family. Type IB subfamily.</text>
</comment>
<dbReference type="RefSeq" id="WP_168367376.1">
    <property type="nucleotide sequence ID" value="NZ_JAMBPZ010000021.1"/>
</dbReference>
<keyword evidence="12" id="KW-0406">Ion transport</keyword>
<evidence type="ECO:0000256" key="8">
    <source>
        <dbReference type="ARBA" id="ARBA00022840"/>
    </source>
</evidence>
<dbReference type="InterPro" id="IPR051949">
    <property type="entry name" value="Cation_Transport_ATPase"/>
</dbReference>
<dbReference type="Gene3D" id="3.40.1110.10">
    <property type="entry name" value="Calcium-transporting ATPase, cytoplasmic domain N"/>
    <property type="match status" value="1"/>
</dbReference>
<dbReference type="InterPro" id="IPR023298">
    <property type="entry name" value="ATPase_P-typ_TM_dom_sf"/>
</dbReference>
<feature type="domain" description="P-type ATPase A" evidence="15">
    <location>
        <begin position="117"/>
        <end position="217"/>
    </location>
</feature>
<dbReference type="PANTHER" id="PTHR43079:SF1">
    <property type="entry name" value="CADMIUM_ZINC-TRANSPORTING ATPASE HMA1, CHLOROPLASTIC-RELATED"/>
    <property type="match status" value="1"/>
</dbReference>
<dbReference type="GO" id="GO:0016887">
    <property type="term" value="F:ATP hydrolysis activity"/>
    <property type="evidence" value="ECO:0007669"/>
    <property type="project" value="InterPro"/>
</dbReference>
<gene>
    <name evidence="16" type="ORF">M4L89_14920</name>
</gene>
<keyword evidence="13 14" id="KW-0472">Membrane</keyword>
<evidence type="ECO:0000256" key="4">
    <source>
        <dbReference type="ARBA" id="ARBA00022553"/>
    </source>
</evidence>
<dbReference type="Proteomes" id="UP001152422">
    <property type="component" value="Unassembled WGS sequence"/>
</dbReference>
<dbReference type="FunFam" id="2.70.150.10:FF:000002">
    <property type="entry name" value="Copper-transporting ATPase 1, putative"/>
    <property type="match status" value="1"/>
</dbReference>
<evidence type="ECO:0000256" key="9">
    <source>
        <dbReference type="ARBA" id="ARBA00022842"/>
    </source>
</evidence>
<name>A0A9X4L614_9STAP</name>
<evidence type="ECO:0000313" key="17">
    <source>
        <dbReference type="Proteomes" id="UP001152422"/>
    </source>
</evidence>
<evidence type="ECO:0000256" key="14">
    <source>
        <dbReference type="RuleBase" id="RU362081"/>
    </source>
</evidence>
<dbReference type="InterPro" id="IPR001757">
    <property type="entry name" value="P_typ_ATPase"/>
</dbReference>
<evidence type="ECO:0000256" key="2">
    <source>
        <dbReference type="ARBA" id="ARBA00006024"/>
    </source>
</evidence>
<dbReference type="EMBL" id="JAMBQA010000024">
    <property type="protein sequence ID" value="MDG0847500.1"/>
    <property type="molecule type" value="Genomic_DNA"/>
</dbReference>
<dbReference type="InterPro" id="IPR036412">
    <property type="entry name" value="HAD-like_sf"/>
</dbReference>
<keyword evidence="17" id="KW-1185">Reference proteome</keyword>
<dbReference type="SUPFAM" id="SSF81665">
    <property type="entry name" value="Calcium ATPase, transmembrane domain M"/>
    <property type="match status" value="1"/>
</dbReference>
<sequence length="609" mass="65837">MFNYLFTNRQGQFLVAGIIFIILGFALMPVEGIYSSIAFYIAIFFLGFYASKNAVIETIRERSPNVDLLMILAAIGAVIINYESEGALLLLIFAGAEVLENYATSKSTKAISELMSLIPSTASRIGADGEITEIPTEELIQGDIVLVAKGEQIPIDGQADRQVSVNEAALTGESVPVVKEKDEEVFAGTVNDGNSFRLTVTKTSDDTIFSNIVRMVEEAQQRPSKLSKTIDRIESKYVISVLIGVPVFIAILYFFNNLGFEESFYRGMVMLTVASPCALVASATPATLSAISNGAKNGILFKGGAAMEALSTMDILYSDKTGTLTYGDFVVEEYAADEDTLKEVVTIEQHSSHPIAEAIVKKFKTLDLDSVDDSEPVEEIVGSGMKKGDIIVGKPDAFKDYTDPSNYRDQIIAGNTNIFVGESGQITGYFSLADQVRDEAVHAVENFQNSDIEVVLLTGDNETVAEKVAGEVGITDYTASCLPEDKVRFVNESQKKSKIVGMIGDGINDAPALANADIGIAMGSGSSVAMESSDVVIVKNNLQKLFYSFMLSNRLNRIILANIIFSISVIVILVLLNIFGLLNLPTAVLFHEGSTILVILNGLRLLRAK</sequence>
<feature type="transmembrane region" description="Helical" evidence="14">
    <location>
        <begin position="34"/>
        <end position="51"/>
    </location>
</feature>
<evidence type="ECO:0000256" key="12">
    <source>
        <dbReference type="ARBA" id="ARBA00023065"/>
    </source>
</evidence>
<dbReference type="InterPro" id="IPR018303">
    <property type="entry name" value="ATPase_P-typ_P_site"/>
</dbReference>
<evidence type="ECO:0000256" key="5">
    <source>
        <dbReference type="ARBA" id="ARBA00022692"/>
    </source>
</evidence>
<keyword evidence="14" id="KW-1003">Cell membrane</keyword>
<feature type="transmembrane region" description="Helical" evidence="14">
    <location>
        <begin position="267"/>
        <end position="291"/>
    </location>
</feature>
<dbReference type="PROSITE" id="PS00154">
    <property type="entry name" value="ATPASE_E1_E2"/>
    <property type="match status" value="1"/>
</dbReference>
<dbReference type="InterPro" id="IPR023299">
    <property type="entry name" value="ATPase_P-typ_cyto_dom_N"/>
</dbReference>
<evidence type="ECO:0000256" key="3">
    <source>
        <dbReference type="ARBA" id="ARBA00022448"/>
    </source>
</evidence>
<dbReference type="InterPro" id="IPR027256">
    <property type="entry name" value="P-typ_ATPase_IB"/>
</dbReference>
<dbReference type="GO" id="GO:0005524">
    <property type="term" value="F:ATP binding"/>
    <property type="evidence" value="ECO:0007669"/>
    <property type="project" value="UniProtKB-UniRule"/>
</dbReference>
<dbReference type="Gene3D" id="2.70.150.10">
    <property type="entry name" value="Calcium-transporting ATPase, cytoplasmic transduction domain A"/>
    <property type="match status" value="1"/>
</dbReference>
<evidence type="ECO:0000256" key="11">
    <source>
        <dbReference type="ARBA" id="ARBA00022989"/>
    </source>
</evidence>
<dbReference type="PANTHER" id="PTHR43079">
    <property type="entry name" value="PROBABLE CADMIUM/ZINC-TRANSPORTING ATPASE HMA1"/>
    <property type="match status" value="1"/>
</dbReference>
<feature type="transmembrane region" description="Helical" evidence="14">
    <location>
        <begin position="588"/>
        <end position="606"/>
    </location>
</feature>
<protein>
    <submittedName>
        <fullName evidence="16">Heavy metal translocating P-type ATPase</fullName>
    </submittedName>
</protein>
<accession>A0A9X4L614</accession>
<dbReference type="PRINTS" id="PR00120">
    <property type="entry name" value="HATPASE"/>
</dbReference>
<evidence type="ECO:0000256" key="13">
    <source>
        <dbReference type="ARBA" id="ARBA00023136"/>
    </source>
</evidence>
<evidence type="ECO:0000256" key="6">
    <source>
        <dbReference type="ARBA" id="ARBA00022723"/>
    </source>
</evidence>
<dbReference type="PRINTS" id="PR00119">
    <property type="entry name" value="CATATPASE"/>
</dbReference>
<keyword evidence="8 14" id="KW-0067">ATP-binding</keyword>
<keyword evidence="7 14" id="KW-0547">Nucleotide-binding</keyword>
<evidence type="ECO:0000313" key="16">
    <source>
        <dbReference type="EMBL" id="MDG0847500.1"/>
    </source>
</evidence>
<dbReference type="NCBIfam" id="TIGR01525">
    <property type="entry name" value="ATPase-IB_hvy"/>
    <property type="match status" value="1"/>
</dbReference>
<comment type="subcellular location">
    <subcellularLocation>
        <location evidence="1">Cell membrane</location>
        <topology evidence="1">Multi-pass membrane protein</topology>
    </subcellularLocation>
</comment>
<keyword evidence="10" id="KW-1278">Translocase</keyword>
<evidence type="ECO:0000259" key="15">
    <source>
        <dbReference type="Pfam" id="PF00122"/>
    </source>
</evidence>
<dbReference type="Pfam" id="PF00122">
    <property type="entry name" value="E1-E2_ATPase"/>
    <property type="match status" value="1"/>
</dbReference>
<reference evidence="16" key="1">
    <citation type="submission" date="2022-05" db="EMBL/GenBank/DDBJ databases">
        <title>Comparative genomics of Staphylococcus equorum isolates.</title>
        <authorList>
            <person name="Luelf R.H."/>
        </authorList>
    </citation>
    <scope>NUCLEOTIDE SEQUENCE</scope>
    <source>
        <strain evidence="16">TMW 2.2497</strain>
    </source>
</reference>
<keyword evidence="9" id="KW-0460">Magnesium</keyword>
<feature type="transmembrane region" description="Helical" evidence="14">
    <location>
        <begin position="12"/>
        <end position="28"/>
    </location>
</feature>